<dbReference type="Proteomes" id="UP000800039">
    <property type="component" value="Unassembled WGS sequence"/>
</dbReference>
<dbReference type="GeneID" id="63848395"/>
<keyword evidence="2" id="KW-0472">Membrane</keyword>
<comment type="caution">
    <text evidence="3">The sequence shown here is derived from an EMBL/GenBank/DDBJ whole genome shotgun (WGS) entry which is preliminary data.</text>
</comment>
<keyword evidence="4" id="KW-1185">Reference proteome</keyword>
<accession>A0A9P4L6G0</accession>
<sequence>MELNGFDLFAFFLCSGLFGILLSAWATTDFIADREVSLLIVVFAILVSTLFFRLSSAKAVINYISRHTTEIQDKQIADMKEAHRRRVAALKYEHQMQHHQLQANLNTANVKFDRLYSDHDWISGMYQDQMRSIQEQEHRIAYLEVKLQEFGQRTPGAHMPFSAPSSQISFSNPPRRNRSTMRSPVGPSPLAQVVEVDEE</sequence>
<feature type="transmembrane region" description="Helical" evidence="2">
    <location>
        <begin position="36"/>
        <end position="54"/>
    </location>
</feature>
<protein>
    <submittedName>
        <fullName evidence="3">Uncharacterized protein</fullName>
    </submittedName>
</protein>
<name>A0A9P4L6G0_9PLEO</name>
<organism evidence="3 4">
    <name type="scientific">Cucurbitaria berberidis CBS 394.84</name>
    <dbReference type="NCBI Taxonomy" id="1168544"/>
    <lineage>
        <taxon>Eukaryota</taxon>
        <taxon>Fungi</taxon>
        <taxon>Dikarya</taxon>
        <taxon>Ascomycota</taxon>
        <taxon>Pezizomycotina</taxon>
        <taxon>Dothideomycetes</taxon>
        <taxon>Pleosporomycetidae</taxon>
        <taxon>Pleosporales</taxon>
        <taxon>Pleosporineae</taxon>
        <taxon>Cucurbitariaceae</taxon>
        <taxon>Cucurbitaria</taxon>
    </lineage>
</organism>
<dbReference type="AlphaFoldDB" id="A0A9P4L6G0"/>
<evidence type="ECO:0000256" key="1">
    <source>
        <dbReference type="SAM" id="MobiDB-lite"/>
    </source>
</evidence>
<gene>
    <name evidence="3" type="ORF">K460DRAFT_341182</name>
</gene>
<evidence type="ECO:0000313" key="3">
    <source>
        <dbReference type="EMBL" id="KAF1843259.1"/>
    </source>
</evidence>
<dbReference type="EMBL" id="ML976617">
    <property type="protein sequence ID" value="KAF1843259.1"/>
    <property type="molecule type" value="Genomic_DNA"/>
</dbReference>
<evidence type="ECO:0000256" key="2">
    <source>
        <dbReference type="SAM" id="Phobius"/>
    </source>
</evidence>
<feature type="compositionally biased region" description="Polar residues" evidence="1">
    <location>
        <begin position="163"/>
        <end position="174"/>
    </location>
</feature>
<keyword evidence="2" id="KW-0812">Transmembrane</keyword>
<dbReference type="RefSeq" id="XP_040785822.1">
    <property type="nucleotide sequence ID" value="XM_040931143.1"/>
</dbReference>
<reference evidence="3" key="1">
    <citation type="submission" date="2020-01" db="EMBL/GenBank/DDBJ databases">
        <authorList>
            <consortium name="DOE Joint Genome Institute"/>
            <person name="Haridas S."/>
            <person name="Albert R."/>
            <person name="Binder M."/>
            <person name="Bloem J."/>
            <person name="Labutti K."/>
            <person name="Salamov A."/>
            <person name="Andreopoulos B."/>
            <person name="Baker S.E."/>
            <person name="Barry K."/>
            <person name="Bills G."/>
            <person name="Bluhm B.H."/>
            <person name="Cannon C."/>
            <person name="Castanera R."/>
            <person name="Culley D.E."/>
            <person name="Daum C."/>
            <person name="Ezra D."/>
            <person name="Gonzalez J.B."/>
            <person name="Henrissat B."/>
            <person name="Kuo A."/>
            <person name="Liang C."/>
            <person name="Lipzen A."/>
            <person name="Lutzoni F."/>
            <person name="Magnuson J."/>
            <person name="Mondo S."/>
            <person name="Nolan M."/>
            <person name="Ohm R."/>
            <person name="Pangilinan J."/>
            <person name="Park H.-J."/>
            <person name="Ramirez L."/>
            <person name="Alfaro M."/>
            <person name="Sun H."/>
            <person name="Tritt A."/>
            <person name="Yoshinaga Y."/>
            <person name="Zwiers L.-H."/>
            <person name="Turgeon B.G."/>
            <person name="Goodwin S.B."/>
            <person name="Spatafora J.W."/>
            <person name="Crous P.W."/>
            <person name="Grigoriev I.V."/>
        </authorList>
    </citation>
    <scope>NUCLEOTIDE SEQUENCE</scope>
    <source>
        <strain evidence="3">CBS 394.84</strain>
    </source>
</reference>
<evidence type="ECO:0000313" key="4">
    <source>
        <dbReference type="Proteomes" id="UP000800039"/>
    </source>
</evidence>
<dbReference type="OrthoDB" id="3776590at2759"/>
<proteinExistence type="predicted"/>
<feature type="region of interest" description="Disordered" evidence="1">
    <location>
        <begin position="154"/>
        <end position="199"/>
    </location>
</feature>
<keyword evidence="2" id="KW-1133">Transmembrane helix</keyword>